<protein>
    <submittedName>
        <fullName evidence="1">Uncharacterized protein</fullName>
    </submittedName>
</protein>
<dbReference type="NCBIfam" id="NF038032">
    <property type="entry name" value="CehA_McbA_metalo"/>
    <property type="match status" value="1"/>
</dbReference>
<evidence type="ECO:0000313" key="1">
    <source>
        <dbReference type="EMBL" id="MBB5977402.1"/>
    </source>
</evidence>
<gene>
    <name evidence="1" type="ORF">HDA44_000743</name>
</gene>
<proteinExistence type="predicted"/>
<reference evidence="1 2" key="1">
    <citation type="submission" date="2020-08" db="EMBL/GenBank/DDBJ databases">
        <title>Sequencing the genomes of 1000 actinobacteria strains.</title>
        <authorList>
            <person name="Klenk H.-P."/>
        </authorList>
    </citation>
    <scope>NUCLEOTIDE SEQUENCE [LARGE SCALE GENOMIC DNA]</scope>
    <source>
        <strain evidence="1 2">DSM 17294</strain>
    </source>
</reference>
<sequence>MMDYQPVDLTSQADADDDLELAYAAVWRGEVLARGLPFLAPERAGRASVLRLKSGTARTIGLDAEAPIRTITFAHRTRVEAGLSELGRVSAVYRFDFADGESVRVPIRDGFEVENPFLGWGMQPSLAVPDAADSRPDRDFGAFADAGARQTEVVQAGRWSDRPGGPSLRLQGVEDQPPRYFLWSWINPRPGHQIVRIGLEPGQAVVEVGGICLGFVDEYPLQPEPARVVTAETPRGYLGDGTDLEITVDRGTVSFTTPLRRQPDPGDPMAVWGDAPDAEVVGVYARVASVDSGTVRLQANGETIETARWSELGQGRSSGVGSLQVSELGRNWVRTRIVDDATGEPIACRVNFASRDGVPYQPHGHPQHVNGDRSSWHLDVGSDVRLGRTTYGYVDGSCEGWLPRGEVRVRVAKGFEYEPLDQLVEVADDTRELTLRVRRRFDVSADGWYSGDTHVHFVSSFGGLKEAAAEGVSVVHLLQAQWGSLFTNTEEFLGRPVVSDDGRTVLYTSQENRQHFLGHLSLLGLKEPVMPWSTDGPEEAELGGGLEATLSDWADRCRAQGGTVVVPHFPLPMGEQAALIATNRVDAVESLGLWPDLMYLHYYRYLNAGYRLPINGGTDKMSNDVPIGMSRTYVRLGADDDFGFDAWCRGLSAGRSYMSSGPLLSLSVDGRGMGDTVHLPERGGAVSVVATAQSIFPMYRLELVHSGKVIATSEDEAGTHTLTIDENVRFDRPGWLAVRVGGGGPELRTQHRDVWQRSIMAHTSPVYVACGERAASDPGALAEIITLIERGRSYVQHRTAAATAAMHHHGGDHRSFMVRPFDQALAAVRARLAEFPD</sequence>
<organism evidence="1 2">
    <name type="scientific">Kribbella solani</name>
    <dbReference type="NCBI Taxonomy" id="236067"/>
    <lineage>
        <taxon>Bacteria</taxon>
        <taxon>Bacillati</taxon>
        <taxon>Actinomycetota</taxon>
        <taxon>Actinomycetes</taxon>
        <taxon>Propionibacteriales</taxon>
        <taxon>Kribbellaceae</taxon>
        <taxon>Kribbella</taxon>
    </lineage>
</organism>
<dbReference type="AlphaFoldDB" id="A0A841DFW4"/>
<dbReference type="RefSeq" id="WP_184831347.1">
    <property type="nucleotide sequence ID" value="NZ_BAAAVN010000014.1"/>
</dbReference>
<accession>A0A841DFW4</accession>
<dbReference type="EMBL" id="JACHNF010000001">
    <property type="protein sequence ID" value="MBB5977402.1"/>
    <property type="molecule type" value="Genomic_DNA"/>
</dbReference>
<keyword evidence="2" id="KW-1185">Reference proteome</keyword>
<comment type="caution">
    <text evidence="1">The sequence shown here is derived from an EMBL/GenBank/DDBJ whole genome shotgun (WGS) entry which is preliminary data.</text>
</comment>
<name>A0A841DFW4_9ACTN</name>
<dbReference type="Proteomes" id="UP000558997">
    <property type="component" value="Unassembled WGS sequence"/>
</dbReference>
<evidence type="ECO:0000313" key="2">
    <source>
        <dbReference type="Proteomes" id="UP000558997"/>
    </source>
</evidence>